<dbReference type="EMBL" id="BSTK01000006">
    <property type="protein sequence ID" value="GLY86491.1"/>
    <property type="molecule type" value="Genomic_DNA"/>
</dbReference>
<feature type="transmembrane region" description="Helical" evidence="1">
    <location>
        <begin position="72"/>
        <end position="91"/>
    </location>
</feature>
<evidence type="ECO:0000313" key="2">
    <source>
        <dbReference type="EMBL" id="GLY86491.1"/>
    </source>
</evidence>
<evidence type="ECO:0000256" key="1">
    <source>
        <dbReference type="SAM" id="Phobius"/>
    </source>
</evidence>
<keyword evidence="1" id="KW-1133">Transmembrane helix</keyword>
<dbReference type="Proteomes" id="UP001165074">
    <property type="component" value="Unassembled WGS sequence"/>
</dbReference>
<sequence>MHDPRWIEGSRMPDPVHRSCLDDGSYMAMPGAVVAARVILWIKVALVTFALLALWALSDDVREKLTPAENRAVTLLLVWMLVYACAIAYLAIRMGGRRRWVRIAVIVAESLSVVSGAITLVTGSGSFGNVVAIGLAVTVIACMSGEAKYYFTH</sequence>
<keyword evidence="1" id="KW-0812">Transmembrane</keyword>
<keyword evidence="3" id="KW-1185">Reference proteome</keyword>
<proteinExistence type="predicted"/>
<dbReference type="RefSeq" id="WP_285574615.1">
    <property type="nucleotide sequence ID" value="NZ_BSTK01000006.1"/>
</dbReference>
<keyword evidence="1" id="KW-0472">Membrane</keyword>
<feature type="transmembrane region" description="Helical" evidence="1">
    <location>
        <begin position="127"/>
        <end position="151"/>
    </location>
</feature>
<feature type="transmembrane region" description="Helical" evidence="1">
    <location>
        <begin position="103"/>
        <end position="121"/>
    </location>
</feature>
<dbReference type="AlphaFoldDB" id="A0A9W6S3D4"/>
<accession>A0A9W6S3D4</accession>
<protein>
    <submittedName>
        <fullName evidence="2">Uncharacterized protein</fullName>
    </submittedName>
</protein>
<gene>
    <name evidence="2" type="ORF">Airi02_044200</name>
</gene>
<comment type="caution">
    <text evidence="2">The sequence shown here is derived from an EMBL/GenBank/DDBJ whole genome shotgun (WGS) entry which is preliminary data.</text>
</comment>
<organism evidence="2 3">
    <name type="scientific">Actinoallomurus iriomotensis</name>
    <dbReference type="NCBI Taxonomy" id="478107"/>
    <lineage>
        <taxon>Bacteria</taxon>
        <taxon>Bacillati</taxon>
        <taxon>Actinomycetota</taxon>
        <taxon>Actinomycetes</taxon>
        <taxon>Streptosporangiales</taxon>
        <taxon>Thermomonosporaceae</taxon>
        <taxon>Actinoallomurus</taxon>
    </lineage>
</organism>
<reference evidence="2" key="1">
    <citation type="submission" date="2023-03" db="EMBL/GenBank/DDBJ databases">
        <title>Actinoallomurus iriomotensis NBRC 103684.</title>
        <authorList>
            <person name="Ichikawa N."/>
            <person name="Sato H."/>
            <person name="Tonouchi N."/>
        </authorList>
    </citation>
    <scope>NUCLEOTIDE SEQUENCE</scope>
    <source>
        <strain evidence="2">NBRC 103684</strain>
    </source>
</reference>
<feature type="transmembrane region" description="Helical" evidence="1">
    <location>
        <begin position="34"/>
        <end position="57"/>
    </location>
</feature>
<evidence type="ECO:0000313" key="3">
    <source>
        <dbReference type="Proteomes" id="UP001165074"/>
    </source>
</evidence>
<name>A0A9W6S3D4_9ACTN</name>